<dbReference type="AlphaFoldDB" id="A0A8J6AAS9"/>
<name>A0A8J6AAS9_GALPY</name>
<protein>
    <submittedName>
        <fullName evidence="1">Transient receptor potential cation channel subfamily M member 8</fullName>
    </submittedName>
</protein>
<proteinExistence type="predicted"/>
<reference evidence="1" key="1">
    <citation type="journal article" date="2021" name="Evol. Appl.">
        <title>The genome of the Pyrenean desman and the effects of bottlenecks and inbreeding on the genomic landscape of an endangered species.</title>
        <authorList>
            <person name="Escoda L."/>
            <person name="Castresana J."/>
        </authorList>
    </citation>
    <scope>NUCLEOTIDE SEQUENCE</scope>
    <source>
        <strain evidence="1">IBE-C5619</strain>
    </source>
</reference>
<keyword evidence="2" id="KW-1185">Reference proteome</keyword>
<gene>
    <name evidence="1" type="ORF">J0S82_013542</name>
</gene>
<evidence type="ECO:0000313" key="1">
    <source>
        <dbReference type="EMBL" id="KAG8515567.1"/>
    </source>
</evidence>
<accession>A0A8J6AAS9</accession>
<sequence length="118" mass="13056">MVWLHHGPVQAPRGQLFGGHPHACSRRRPRCSRSPHVHYRSIACPAVLGPCVTSGRPPGQGFRNEDKETLAWEGVMKENYLVKINTKSNDTSEEYVYFASALPGPLPTLQAGSHRQLA</sequence>
<comment type="caution">
    <text evidence="1">The sequence shown here is derived from an EMBL/GenBank/DDBJ whole genome shotgun (WGS) entry which is preliminary data.</text>
</comment>
<evidence type="ECO:0000313" key="2">
    <source>
        <dbReference type="Proteomes" id="UP000700334"/>
    </source>
</evidence>
<dbReference type="Proteomes" id="UP000700334">
    <property type="component" value="Unassembled WGS sequence"/>
</dbReference>
<dbReference type="EMBL" id="JAGFMF010011706">
    <property type="protein sequence ID" value="KAG8515567.1"/>
    <property type="molecule type" value="Genomic_DNA"/>
</dbReference>
<keyword evidence="1" id="KW-0675">Receptor</keyword>
<organism evidence="1 2">
    <name type="scientific">Galemys pyrenaicus</name>
    <name type="common">Iberian desman</name>
    <name type="synonym">Pyrenean desman</name>
    <dbReference type="NCBI Taxonomy" id="202257"/>
    <lineage>
        <taxon>Eukaryota</taxon>
        <taxon>Metazoa</taxon>
        <taxon>Chordata</taxon>
        <taxon>Craniata</taxon>
        <taxon>Vertebrata</taxon>
        <taxon>Euteleostomi</taxon>
        <taxon>Mammalia</taxon>
        <taxon>Eutheria</taxon>
        <taxon>Laurasiatheria</taxon>
        <taxon>Eulipotyphla</taxon>
        <taxon>Talpidae</taxon>
        <taxon>Galemys</taxon>
    </lineage>
</organism>
<dbReference type="OrthoDB" id="310870at2759"/>